<accession>A0A9D3PL00</accession>
<keyword evidence="1" id="KW-0862">Zinc</keyword>
<dbReference type="OrthoDB" id="10249838at2759"/>
<reference evidence="3" key="1">
    <citation type="submission" date="2021-01" db="EMBL/GenBank/DDBJ databases">
        <authorList>
            <person name="Zahm M."/>
            <person name="Roques C."/>
            <person name="Cabau C."/>
            <person name="Klopp C."/>
            <person name="Donnadieu C."/>
            <person name="Jouanno E."/>
            <person name="Lampietro C."/>
            <person name="Louis A."/>
            <person name="Herpin A."/>
            <person name="Echchiki A."/>
            <person name="Berthelot C."/>
            <person name="Parey E."/>
            <person name="Roest-Crollius H."/>
            <person name="Braasch I."/>
            <person name="Postlethwait J."/>
            <person name="Bobe J."/>
            <person name="Montfort J."/>
            <person name="Bouchez O."/>
            <person name="Begum T."/>
            <person name="Mejri S."/>
            <person name="Adams A."/>
            <person name="Chen W.-J."/>
            <person name="Guiguen Y."/>
        </authorList>
    </citation>
    <scope>NUCLEOTIDE SEQUENCE</scope>
    <source>
        <strain evidence="3">YG-15Mar2019-1</strain>
        <tissue evidence="3">Brain</tissue>
    </source>
</reference>
<evidence type="ECO:0000313" key="3">
    <source>
        <dbReference type="EMBL" id="KAG7460262.1"/>
    </source>
</evidence>
<dbReference type="Pfam" id="PF01702">
    <property type="entry name" value="TGT"/>
    <property type="match status" value="1"/>
</dbReference>
<keyword evidence="4" id="KW-1185">Reference proteome</keyword>
<dbReference type="PANTHER" id="PTHR43530:SF1">
    <property type="entry name" value="QUEUINE TRNA-RIBOSYLTRANSFERASE CATALYTIC SUBUNIT 1"/>
    <property type="match status" value="1"/>
</dbReference>
<dbReference type="NCBIfam" id="TIGR00449">
    <property type="entry name" value="tgt_general"/>
    <property type="match status" value="1"/>
</dbReference>
<dbReference type="PANTHER" id="PTHR43530">
    <property type="entry name" value="QUEUINE TRNA-RIBOSYLTRANSFERASE CATALYTIC SUBUNIT 1"/>
    <property type="match status" value="1"/>
</dbReference>
<organism evidence="3 4">
    <name type="scientific">Megalops atlanticus</name>
    <name type="common">Tarpon</name>
    <name type="synonym">Clupea gigantea</name>
    <dbReference type="NCBI Taxonomy" id="7932"/>
    <lineage>
        <taxon>Eukaryota</taxon>
        <taxon>Metazoa</taxon>
        <taxon>Chordata</taxon>
        <taxon>Craniata</taxon>
        <taxon>Vertebrata</taxon>
        <taxon>Euteleostomi</taxon>
        <taxon>Actinopterygii</taxon>
        <taxon>Neopterygii</taxon>
        <taxon>Teleostei</taxon>
        <taxon>Elopiformes</taxon>
        <taxon>Megalopidae</taxon>
        <taxon>Megalops</taxon>
    </lineage>
</organism>
<name>A0A9D3PL00_MEGAT</name>
<proteinExistence type="predicted"/>
<protein>
    <recommendedName>
        <fullName evidence="2">tRNA-guanine(15) transglycosylase-like domain-containing protein</fullName>
    </recommendedName>
</protein>
<feature type="domain" description="tRNA-guanine(15) transglycosylase-like" evidence="2">
    <location>
        <begin position="35"/>
        <end position="291"/>
    </location>
</feature>
<dbReference type="GO" id="GO:0005829">
    <property type="term" value="C:cytosol"/>
    <property type="evidence" value="ECO:0007669"/>
    <property type="project" value="TreeGrafter"/>
</dbReference>
<evidence type="ECO:0000259" key="2">
    <source>
        <dbReference type="Pfam" id="PF01702"/>
    </source>
</evidence>
<sequence length="296" mass="31938">MAASTESGAGMGAAHPGVSAAAPLALRIVAQCPVSKARACDLTLPHCTVNTPVFMPVGTQGTMKGITTGQLEDLGCQICLGNTYHLGMRPGPQLIEKANGLHGFMNWKRNLLTMVSLVELSEVTEEGVKFRSPYDGKEILLTPEQSISIQNSLGSDIMMQLDDVVSSTVTGPRVEEAMRRSIRWLDRCIAANKNPDRQKLFAIIQGGLSAELRRTCLEEMTKRDVPGFAIGGLSGGEEKDDFWKMVTLSTDHLPLHKPRYLMGVGYAVDLVVCVALGCDMFDCVFPTRTAPLASAL</sequence>
<gene>
    <name evidence="3" type="ORF">MATL_G00219600</name>
</gene>
<comment type="caution">
    <text evidence="3">The sequence shown here is derived from an EMBL/GenBank/DDBJ whole genome shotgun (WGS) entry which is preliminary data.</text>
</comment>
<dbReference type="InterPro" id="IPR036511">
    <property type="entry name" value="TGT-like_sf"/>
</dbReference>
<dbReference type="AlphaFoldDB" id="A0A9D3PL00"/>
<evidence type="ECO:0000256" key="1">
    <source>
        <dbReference type="ARBA" id="ARBA00022833"/>
    </source>
</evidence>
<dbReference type="EMBL" id="JAFDVH010000019">
    <property type="protein sequence ID" value="KAG7460262.1"/>
    <property type="molecule type" value="Genomic_DNA"/>
</dbReference>
<dbReference type="GO" id="GO:0008479">
    <property type="term" value="F:tRNA-guanosine(34) queuine transglycosylase activity"/>
    <property type="evidence" value="ECO:0007669"/>
    <property type="project" value="TreeGrafter"/>
</dbReference>
<dbReference type="GO" id="GO:0006400">
    <property type="term" value="P:tRNA modification"/>
    <property type="evidence" value="ECO:0007669"/>
    <property type="project" value="InterPro"/>
</dbReference>
<dbReference type="Gene3D" id="3.20.20.105">
    <property type="entry name" value="Queuine tRNA-ribosyltransferase-like"/>
    <property type="match status" value="1"/>
</dbReference>
<evidence type="ECO:0000313" key="4">
    <source>
        <dbReference type="Proteomes" id="UP001046870"/>
    </source>
</evidence>
<dbReference type="Proteomes" id="UP001046870">
    <property type="component" value="Chromosome 19"/>
</dbReference>
<dbReference type="InterPro" id="IPR002616">
    <property type="entry name" value="tRNA_ribo_trans-like"/>
</dbReference>
<dbReference type="SUPFAM" id="SSF51713">
    <property type="entry name" value="tRNA-guanine transglycosylase"/>
    <property type="match status" value="1"/>
</dbReference>